<dbReference type="EC" id="3.1.3.-" evidence="1"/>
<protein>
    <submittedName>
        <fullName evidence="1">Cof-type HAD-IIB family hydrolase</fullName>
        <ecNumber evidence="1">3.1.3.-</ecNumber>
    </submittedName>
</protein>
<dbReference type="InterPro" id="IPR023214">
    <property type="entry name" value="HAD_sf"/>
</dbReference>
<keyword evidence="1" id="KW-0378">Hydrolase</keyword>
<dbReference type="Pfam" id="PF08282">
    <property type="entry name" value="Hydrolase_3"/>
    <property type="match status" value="1"/>
</dbReference>
<dbReference type="AlphaFoldDB" id="A0AA96L9P4"/>
<sequence>MKYKLIALDVDGTLLTDDHVLTDSVKQAVREVHEAGAVLVLATGRSPTNTLPILEELGLEGLVITHNGAAVVESSDRRVINKFPFHADEVLPVLRYCREHGIHFDVCSPFELYVEKLGEEEKAMYEGFMLQPKLVPDVQQVDEPQVKLSIFSTEEKINRMEQDWTSLGSPLLLIRSGHRFLDVMNPEANKGHALRSLAGEWGIRREEVLAIGNYFNDLGMIEWAGLGIAMSNSPEGVKEKADTVTRASNNENGVAEALREHVLGRV</sequence>
<keyword evidence="2" id="KW-1185">Reference proteome</keyword>
<dbReference type="InterPro" id="IPR006379">
    <property type="entry name" value="HAD-SF_hydro_IIB"/>
</dbReference>
<evidence type="ECO:0000313" key="2">
    <source>
        <dbReference type="Proteomes" id="UP001305702"/>
    </source>
</evidence>
<proteinExistence type="predicted"/>
<accession>A0AA96L9P4</accession>
<dbReference type="InterPro" id="IPR000150">
    <property type="entry name" value="Cof"/>
</dbReference>
<dbReference type="Gene3D" id="3.30.1240.10">
    <property type="match status" value="1"/>
</dbReference>
<dbReference type="GO" id="GO:0000287">
    <property type="term" value="F:magnesium ion binding"/>
    <property type="evidence" value="ECO:0007669"/>
    <property type="project" value="TreeGrafter"/>
</dbReference>
<dbReference type="CDD" id="cd07516">
    <property type="entry name" value="HAD_Pase"/>
    <property type="match status" value="1"/>
</dbReference>
<organism evidence="1 2">
    <name type="scientific">Paenibacillus aurantius</name>
    <dbReference type="NCBI Taxonomy" id="2918900"/>
    <lineage>
        <taxon>Bacteria</taxon>
        <taxon>Bacillati</taxon>
        <taxon>Bacillota</taxon>
        <taxon>Bacilli</taxon>
        <taxon>Bacillales</taxon>
        <taxon>Paenibacillaceae</taxon>
        <taxon>Paenibacillus</taxon>
    </lineage>
</organism>
<dbReference type="InterPro" id="IPR036412">
    <property type="entry name" value="HAD-like_sf"/>
</dbReference>
<dbReference type="SFLD" id="SFLDG01140">
    <property type="entry name" value="C2.B:_Phosphomannomutase_and_P"/>
    <property type="match status" value="1"/>
</dbReference>
<dbReference type="PANTHER" id="PTHR10000">
    <property type="entry name" value="PHOSPHOSERINE PHOSPHATASE"/>
    <property type="match status" value="1"/>
</dbReference>
<dbReference type="SFLD" id="SFLDS00003">
    <property type="entry name" value="Haloacid_Dehalogenase"/>
    <property type="match status" value="1"/>
</dbReference>
<dbReference type="SUPFAM" id="SSF56784">
    <property type="entry name" value="HAD-like"/>
    <property type="match status" value="1"/>
</dbReference>
<dbReference type="NCBIfam" id="TIGR00099">
    <property type="entry name" value="Cof-subfamily"/>
    <property type="match status" value="1"/>
</dbReference>
<gene>
    <name evidence="1" type="ORF">MJA45_19065</name>
</gene>
<dbReference type="GO" id="GO:0005829">
    <property type="term" value="C:cytosol"/>
    <property type="evidence" value="ECO:0007669"/>
    <property type="project" value="TreeGrafter"/>
</dbReference>
<dbReference type="PANTHER" id="PTHR10000:SF8">
    <property type="entry name" value="HAD SUPERFAMILY HYDROLASE-LIKE, TYPE 3"/>
    <property type="match status" value="1"/>
</dbReference>
<name>A0AA96L9P4_9BACL</name>
<dbReference type="KEGG" id="paun:MJA45_19065"/>
<dbReference type="PROSITE" id="PS01228">
    <property type="entry name" value="COF_1"/>
    <property type="match status" value="1"/>
</dbReference>
<dbReference type="EMBL" id="CP130318">
    <property type="protein sequence ID" value="WNQ09714.1"/>
    <property type="molecule type" value="Genomic_DNA"/>
</dbReference>
<dbReference type="NCBIfam" id="TIGR01484">
    <property type="entry name" value="HAD-SF-IIB"/>
    <property type="match status" value="1"/>
</dbReference>
<dbReference type="Proteomes" id="UP001305702">
    <property type="component" value="Chromosome"/>
</dbReference>
<reference evidence="1 2" key="1">
    <citation type="submission" date="2022-02" db="EMBL/GenBank/DDBJ databases">
        <title>Paenibacillus sp. MBLB1776 Whole Genome Shotgun Sequencing.</title>
        <authorList>
            <person name="Hwang C.Y."/>
            <person name="Cho E.-S."/>
            <person name="Seo M.-J."/>
        </authorList>
    </citation>
    <scope>NUCLEOTIDE SEQUENCE [LARGE SCALE GENOMIC DNA]</scope>
    <source>
        <strain evidence="1 2">MBLB1776</strain>
    </source>
</reference>
<dbReference type="Gene3D" id="3.40.50.1000">
    <property type="entry name" value="HAD superfamily/HAD-like"/>
    <property type="match status" value="1"/>
</dbReference>
<dbReference type="RefSeq" id="WP_315603488.1">
    <property type="nucleotide sequence ID" value="NZ_CP130318.1"/>
</dbReference>
<dbReference type="GO" id="GO:0016791">
    <property type="term" value="F:phosphatase activity"/>
    <property type="evidence" value="ECO:0007669"/>
    <property type="project" value="TreeGrafter"/>
</dbReference>
<evidence type="ECO:0000313" key="1">
    <source>
        <dbReference type="EMBL" id="WNQ09714.1"/>
    </source>
</evidence>